<sequence>MRKKHFLIFNLLISLTMISTGCGLLPEPSTLIQAPKYVHATTEVDEDKTLLAKKYLPNGTELAQPNGPVGATGVVAGDIDGDNIDELVVIYHAKSNAAQAGYFILKKQTDNEWQKVYSKKGSGYDISWANIVDVTGDGKNEVLLGWQIGVSAGNMLEVSSWENNELNLISKVNYSEIEIIYLEEQPVPRLAIWNKNFADVYDVQVLKWGNSDFIEDVENYPSYFTKVSDYYKKRIEEIPDASYYWYYLAEGYLNAREPELALWAINRGLLLKTTIPSYEEFTDLKIKIEEQVLAENRTMIPYDIKNANVMLEIPSDLLPYLEIEEQIRNDFSYTVSFIHSKDNSKQLLFSIEVDYKEIPSDGKSLELVEETDHLNYYINRGEHNLVNEQESIEKMITSMKVGTQTSSYKSVEEEMVLSSVREAFLTYNYVMSGGKMPTGIIDTFTYNNMDYRYLGSDLDTNEELSEYMGELYTSDSIQSFMKRVNMIESKGKLAYPNADIGSMSNYDRATIEYSKDNGLEKEFYIRVPLGNSLAYKIVQIIFEKTNNGWKISSEPGSF</sequence>
<dbReference type="EMBL" id="JACHGH010000009">
    <property type="protein sequence ID" value="MBB6454478.1"/>
    <property type="molecule type" value="Genomic_DNA"/>
</dbReference>
<comment type="caution">
    <text evidence="2">The sequence shown here is derived from an EMBL/GenBank/DDBJ whole genome shotgun (WGS) entry which is preliminary data.</text>
</comment>
<dbReference type="Gene3D" id="2.130.10.130">
    <property type="entry name" value="Integrin alpha, N-terminal"/>
    <property type="match status" value="1"/>
</dbReference>
<feature type="signal peptide" evidence="1">
    <location>
        <begin position="1"/>
        <end position="19"/>
    </location>
</feature>
<evidence type="ECO:0000313" key="2">
    <source>
        <dbReference type="EMBL" id="MBB6454478.1"/>
    </source>
</evidence>
<dbReference type="Gene3D" id="3.10.450.420">
    <property type="match status" value="1"/>
</dbReference>
<dbReference type="AlphaFoldDB" id="A0A841Q7V1"/>
<dbReference type="InterPro" id="IPR053749">
    <property type="entry name" value="TA_system-associated_sf"/>
</dbReference>
<dbReference type="PROSITE" id="PS51257">
    <property type="entry name" value="PROKAR_LIPOPROTEIN"/>
    <property type="match status" value="1"/>
</dbReference>
<gene>
    <name evidence="2" type="ORF">HNQ94_002960</name>
</gene>
<evidence type="ECO:0000256" key="1">
    <source>
        <dbReference type="SAM" id="SignalP"/>
    </source>
</evidence>
<dbReference type="SUPFAM" id="SSF69318">
    <property type="entry name" value="Integrin alpha N-terminal domain"/>
    <property type="match status" value="1"/>
</dbReference>
<keyword evidence="1" id="KW-0732">Signal</keyword>
<reference evidence="2 3" key="1">
    <citation type="submission" date="2020-08" db="EMBL/GenBank/DDBJ databases">
        <title>Genomic Encyclopedia of Type Strains, Phase IV (KMG-IV): sequencing the most valuable type-strain genomes for metagenomic binning, comparative biology and taxonomic classification.</title>
        <authorList>
            <person name="Goeker M."/>
        </authorList>
    </citation>
    <scope>NUCLEOTIDE SEQUENCE [LARGE SCALE GENOMIC DNA]</scope>
    <source>
        <strain evidence="2 3">DSM 19612</strain>
    </source>
</reference>
<feature type="chain" id="PRO_5039435258" evidence="1">
    <location>
        <begin position="20"/>
        <end position="558"/>
    </location>
</feature>
<protein>
    <submittedName>
        <fullName evidence="2">Uncharacterized protein</fullName>
    </submittedName>
</protein>
<dbReference type="InterPro" id="IPR028994">
    <property type="entry name" value="Integrin_alpha_N"/>
</dbReference>
<dbReference type="Proteomes" id="UP000581688">
    <property type="component" value="Unassembled WGS sequence"/>
</dbReference>
<name>A0A841Q7V1_9BACI</name>
<evidence type="ECO:0000313" key="3">
    <source>
        <dbReference type="Proteomes" id="UP000581688"/>
    </source>
</evidence>
<organism evidence="2 3">
    <name type="scientific">Salirhabdus euzebyi</name>
    <dbReference type="NCBI Taxonomy" id="394506"/>
    <lineage>
        <taxon>Bacteria</taxon>
        <taxon>Bacillati</taxon>
        <taxon>Bacillota</taxon>
        <taxon>Bacilli</taxon>
        <taxon>Bacillales</taxon>
        <taxon>Bacillaceae</taxon>
        <taxon>Salirhabdus</taxon>
    </lineage>
</organism>
<dbReference type="InterPro" id="IPR031841">
    <property type="entry name" value="Endopep_inhib"/>
</dbReference>
<keyword evidence="3" id="KW-1185">Reference proteome</keyword>
<dbReference type="Pfam" id="PF16800">
    <property type="entry name" value="Endopep_inhib"/>
    <property type="match status" value="1"/>
</dbReference>
<proteinExistence type="predicted"/>
<accession>A0A841Q7V1</accession>
<dbReference type="RefSeq" id="WP_174497039.1">
    <property type="nucleotide sequence ID" value="NZ_CADDWK010000011.1"/>
</dbReference>